<dbReference type="WBParaSite" id="PS1159_v2.g20855.t1">
    <property type="protein sequence ID" value="PS1159_v2.g20855.t1"/>
    <property type="gene ID" value="PS1159_v2.g20855"/>
</dbReference>
<protein>
    <submittedName>
        <fullName evidence="2">Uncharacterized protein</fullName>
    </submittedName>
</protein>
<sequence>MSKKVLLEHSYKIYYIKLTSYCLNLFRENTSPKCGGSNQTAPITFHAAGITMNLLGKSCSDKFCPTNSDCKQLQIFAHCCPRS</sequence>
<accession>A0AC35FU03</accession>
<name>A0AC35FU03_9BILA</name>
<evidence type="ECO:0000313" key="1">
    <source>
        <dbReference type="Proteomes" id="UP000887580"/>
    </source>
</evidence>
<organism evidence="1 2">
    <name type="scientific">Panagrolaimus sp. PS1159</name>
    <dbReference type="NCBI Taxonomy" id="55785"/>
    <lineage>
        <taxon>Eukaryota</taxon>
        <taxon>Metazoa</taxon>
        <taxon>Ecdysozoa</taxon>
        <taxon>Nematoda</taxon>
        <taxon>Chromadorea</taxon>
        <taxon>Rhabditida</taxon>
        <taxon>Tylenchina</taxon>
        <taxon>Panagrolaimomorpha</taxon>
        <taxon>Panagrolaimoidea</taxon>
        <taxon>Panagrolaimidae</taxon>
        <taxon>Panagrolaimus</taxon>
    </lineage>
</organism>
<evidence type="ECO:0000313" key="2">
    <source>
        <dbReference type="WBParaSite" id="PS1159_v2.g20855.t1"/>
    </source>
</evidence>
<proteinExistence type="predicted"/>
<reference evidence="2" key="1">
    <citation type="submission" date="2022-11" db="UniProtKB">
        <authorList>
            <consortium name="WormBaseParasite"/>
        </authorList>
    </citation>
    <scope>IDENTIFICATION</scope>
</reference>
<dbReference type="Proteomes" id="UP000887580">
    <property type="component" value="Unplaced"/>
</dbReference>